<organism evidence="4 5">
    <name type="scientific">Microbotryum saponariae</name>
    <dbReference type="NCBI Taxonomy" id="289078"/>
    <lineage>
        <taxon>Eukaryota</taxon>
        <taxon>Fungi</taxon>
        <taxon>Dikarya</taxon>
        <taxon>Basidiomycota</taxon>
        <taxon>Pucciniomycotina</taxon>
        <taxon>Microbotryomycetes</taxon>
        <taxon>Microbotryales</taxon>
        <taxon>Microbotryaceae</taxon>
        <taxon>Microbotryum</taxon>
    </lineage>
</organism>
<dbReference type="SUPFAM" id="SSF48179">
    <property type="entry name" value="6-phosphogluconate dehydrogenase C-terminal domain-like"/>
    <property type="match status" value="1"/>
</dbReference>
<reference evidence="5" key="1">
    <citation type="submission" date="2016-10" db="EMBL/GenBank/DDBJ databases">
        <authorList>
            <person name="Jeantristanb JTB J.-T."/>
            <person name="Ricardo R."/>
        </authorList>
    </citation>
    <scope>NUCLEOTIDE SEQUENCE [LARGE SCALE GENOMIC DNA]</scope>
</reference>
<dbReference type="PANTHER" id="PTHR43580:SF8">
    <property type="entry name" value="6-PHOSPHOGLUCONATE DEHYDROGENASE NADP-BINDING DOMAIN-CONTAINING PROTEIN-RELATED"/>
    <property type="match status" value="1"/>
</dbReference>
<dbReference type="Pfam" id="PF14833">
    <property type="entry name" value="NAD_binding_11"/>
    <property type="match status" value="1"/>
</dbReference>
<dbReference type="STRING" id="289078.A0A2X0KLE9"/>
<evidence type="ECO:0000259" key="3">
    <source>
        <dbReference type="Pfam" id="PF14833"/>
    </source>
</evidence>
<dbReference type="InterPro" id="IPR036291">
    <property type="entry name" value="NAD(P)-bd_dom_sf"/>
</dbReference>
<protein>
    <submittedName>
        <fullName evidence="4">BZ3500_MvSof-1268-A1-R1_Chr6-3g08786 protein</fullName>
    </submittedName>
</protein>
<dbReference type="Proteomes" id="UP000249723">
    <property type="component" value="Unassembled WGS sequence"/>
</dbReference>
<dbReference type="Gene3D" id="3.40.50.720">
    <property type="entry name" value="NAD(P)-binding Rossmann-like Domain"/>
    <property type="match status" value="1"/>
</dbReference>
<sequence>MASSSSSDTPQVKETCEISPRDQFKVGFIGLGNMGSHMAHNLARWLSTNDYPALSLWNRTSSKLPPVSNSIAHAESPMAMAEACDIVITSLKSDSVAQEVYAQLLEGAKKKDKSKGTIFVETSTLYPTTAGELERAASAIPHSYYLQCPVFGPPPMAKEAKLVIVLSGPNWAKKIAEPILVPAVGRKTVDVGSNVERAAAFKLTGNMLILGSIELLSEAMTLADKTGVGSDLLLSFVKDFIPAPSWIGYGSKIATNSFEGDSGFTVEGGLKDANHLRHLAASVDATIPVIDVAHRHLITSRAHGGSQLDWSSLVSGPRLAAGLLPFTGQKSFPKDDGFGSKVEVGGKYSDADTEVETPVKSGGIKTVQNF</sequence>
<name>A0A2X0KLE9_9BASI</name>
<dbReference type="PROSITE" id="PS00895">
    <property type="entry name" value="3_HYDROXYISOBUT_DH"/>
    <property type="match status" value="1"/>
</dbReference>
<comment type="similarity">
    <text evidence="1">Belongs to the HIBADH-related family. NP60 subfamily.</text>
</comment>
<dbReference type="Pfam" id="PF03446">
    <property type="entry name" value="NAD_binding_2"/>
    <property type="match status" value="1"/>
</dbReference>
<dbReference type="InterPro" id="IPR006115">
    <property type="entry name" value="6PGDH_NADP-bd"/>
</dbReference>
<dbReference type="InterPro" id="IPR008927">
    <property type="entry name" value="6-PGluconate_DH-like_C_sf"/>
</dbReference>
<dbReference type="OrthoDB" id="435038at2759"/>
<dbReference type="AlphaFoldDB" id="A0A2X0KLE9"/>
<dbReference type="SUPFAM" id="SSF51735">
    <property type="entry name" value="NAD(P)-binding Rossmann-fold domains"/>
    <property type="match status" value="1"/>
</dbReference>
<feature type="domain" description="6-phosphogluconate dehydrogenase NADP-binding" evidence="2">
    <location>
        <begin position="25"/>
        <end position="181"/>
    </location>
</feature>
<evidence type="ECO:0000259" key="2">
    <source>
        <dbReference type="Pfam" id="PF03446"/>
    </source>
</evidence>
<dbReference type="InterPro" id="IPR029154">
    <property type="entry name" value="HIBADH-like_NADP-bd"/>
</dbReference>
<dbReference type="EMBL" id="FMWP01000048">
    <property type="protein sequence ID" value="SCZ93637.1"/>
    <property type="molecule type" value="Genomic_DNA"/>
</dbReference>
<dbReference type="InterPro" id="IPR013328">
    <property type="entry name" value="6PGD_dom2"/>
</dbReference>
<dbReference type="InterPro" id="IPR002204">
    <property type="entry name" value="3-OH-isobutyrate_DH-rel_CS"/>
</dbReference>
<feature type="domain" description="3-hydroxyisobutyrate dehydrogenase-like NAD-binding" evidence="3">
    <location>
        <begin position="199"/>
        <end position="314"/>
    </location>
</feature>
<evidence type="ECO:0000313" key="4">
    <source>
        <dbReference type="EMBL" id="SCZ93637.1"/>
    </source>
</evidence>
<evidence type="ECO:0000256" key="1">
    <source>
        <dbReference type="ARBA" id="ARBA00007598"/>
    </source>
</evidence>
<dbReference type="GO" id="GO:0050661">
    <property type="term" value="F:NADP binding"/>
    <property type="evidence" value="ECO:0007669"/>
    <property type="project" value="InterPro"/>
</dbReference>
<dbReference type="InterPro" id="IPR051265">
    <property type="entry name" value="HIBADH-related_NP60_sf"/>
</dbReference>
<dbReference type="GO" id="GO:0051287">
    <property type="term" value="F:NAD binding"/>
    <property type="evidence" value="ECO:0007669"/>
    <property type="project" value="InterPro"/>
</dbReference>
<dbReference type="PANTHER" id="PTHR43580">
    <property type="entry name" value="OXIDOREDUCTASE GLYR1-RELATED"/>
    <property type="match status" value="1"/>
</dbReference>
<keyword evidence="5" id="KW-1185">Reference proteome</keyword>
<proteinExistence type="inferred from homology"/>
<gene>
    <name evidence="4" type="ORF">BZ3500_MVSOF-1268-A1-R1_CHR6-3G08786</name>
</gene>
<accession>A0A2X0KLE9</accession>
<dbReference type="Gene3D" id="1.10.1040.10">
    <property type="entry name" value="N-(1-d-carboxylethyl)-l-norvaline Dehydrogenase, domain 2"/>
    <property type="match status" value="1"/>
</dbReference>
<dbReference type="GO" id="GO:0016491">
    <property type="term" value="F:oxidoreductase activity"/>
    <property type="evidence" value="ECO:0007669"/>
    <property type="project" value="InterPro"/>
</dbReference>
<evidence type="ECO:0000313" key="5">
    <source>
        <dbReference type="Proteomes" id="UP000249723"/>
    </source>
</evidence>